<evidence type="ECO:0000256" key="4">
    <source>
        <dbReference type="ARBA" id="ARBA00022496"/>
    </source>
</evidence>
<evidence type="ECO:0000313" key="15">
    <source>
        <dbReference type="EMBL" id="SKB37901.1"/>
    </source>
</evidence>
<comment type="similarity">
    <text evidence="11 12">Belongs to the TonB-dependent receptor family.</text>
</comment>
<evidence type="ECO:0000256" key="7">
    <source>
        <dbReference type="ARBA" id="ARBA00023065"/>
    </source>
</evidence>
<organism evidence="15 16">
    <name type="scientific">Rhizorhabdus histidinilytica</name>
    <dbReference type="NCBI Taxonomy" id="439228"/>
    <lineage>
        <taxon>Bacteria</taxon>
        <taxon>Pseudomonadati</taxon>
        <taxon>Pseudomonadota</taxon>
        <taxon>Alphaproteobacteria</taxon>
        <taxon>Sphingomonadales</taxon>
        <taxon>Sphingomonadaceae</taxon>
        <taxon>Rhizorhabdus</taxon>
    </lineage>
</organism>
<dbReference type="InterPro" id="IPR039426">
    <property type="entry name" value="TonB-dep_rcpt-like"/>
</dbReference>
<evidence type="ECO:0000259" key="13">
    <source>
        <dbReference type="Pfam" id="PF00593"/>
    </source>
</evidence>
<keyword evidence="2 11" id="KW-0813">Transport</keyword>
<dbReference type="PROSITE" id="PS52016">
    <property type="entry name" value="TONB_DEPENDENT_REC_3"/>
    <property type="match status" value="1"/>
</dbReference>
<evidence type="ECO:0000256" key="3">
    <source>
        <dbReference type="ARBA" id="ARBA00022452"/>
    </source>
</evidence>
<keyword evidence="6" id="KW-0408">Iron</keyword>
<dbReference type="SUPFAM" id="SSF56935">
    <property type="entry name" value="Porins"/>
    <property type="match status" value="1"/>
</dbReference>
<keyword evidence="3 11" id="KW-1134">Transmembrane beta strand</keyword>
<dbReference type="InterPro" id="IPR012910">
    <property type="entry name" value="Plug_dom"/>
</dbReference>
<keyword evidence="9 11" id="KW-0472">Membrane</keyword>
<evidence type="ECO:0000256" key="9">
    <source>
        <dbReference type="ARBA" id="ARBA00023136"/>
    </source>
</evidence>
<evidence type="ECO:0000256" key="2">
    <source>
        <dbReference type="ARBA" id="ARBA00022448"/>
    </source>
</evidence>
<name>A0A1T5AS75_9SPHN</name>
<evidence type="ECO:0000256" key="10">
    <source>
        <dbReference type="ARBA" id="ARBA00023237"/>
    </source>
</evidence>
<dbReference type="Pfam" id="PF07715">
    <property type="entry name" value="Plug"/>
    <property type="match status" value="1"/>
</dbReference>
<keyword evidence="10 11" id="KW-0998">Cell outer membrane</keyword>
<keyword evidence="4" id="KW-0410">Iron transport</keyword>
<dbReference type="InterPro" id="IPR000531">
    <property type="entry name" value="Beta-barrel_TonB"/>
</dbReference>
<evidence type="ECO:0000256" key="6">
    <source>
        <dbReference type="ARBA" id="ARBA00023004"/>
    </source>
</evidence>
<keyword evidence="16" id="KW-1185">Reference proteome</keyword>
<evidence type="ECO:0000256" key="11">
    <source>
        <dbReference type="PROSITE-ProRule" id="PRU01360"/>
    </source>
</evidence>
<evidence type="ECO:0000256" key="5">
    <source>
        <dbReference type="ARBA" id="ARBA00022692"/>
    </source>
</evidence>
<gene>
    <name evidence="15" type="ORF">SAMN06295920_102195</name>
</gene>
<feature type="domain" description="TonB-dependent receptor plug" evidence="14">
    <location>
        <begin position="89"/>
        <end position="197"/>
    </location>
</feature>
<evidence type="ECO:0000313" key="16">
    <source>
        <dbReference type="Proteomes" id="UP000189818"/>
    </source>
</evidence>
<feature type="domain" description="TonB-dependent receptor-like beta-barrel" evidence="13">
    <location>
        <begin position="313"/>
        <end position="767"/>
    </location>
</feature>
<dbReference type="PANTHER" id="PTHR32552:SF81">
    <property type="entry name" value="TONB-DEPENDENT OUTER MEMBRANE RECEPTOR"/>
    <property type="match status" value="1"/>
</dbReference>
<accession>A0A1T5AS75</accession>
<dbReference type="AlphaFoldDB" id="A0A1T5AS75"/>
<keyword evidence="5 11" id="KW-0812">Transmembrane</keyword>
<reference evidence="16" key="1">
    <citation type="submission" date="2017-02" db="EMBL/GenBank/DDBJ databases">
        <authorList>
            <person name="Varghese N."/>
            <person name="Submissions S."/>
        </authorList>
    </citation>
    <scope>NUCLEOTIDE SEQUENCE [LARGE SCALE GENOMIC DNA]</scope>
    <source>
        <strain evidence="16">UM2</strain>
    </source>
</reference>
<proteinExistence type="inferred from homology"/>
<keyword evidence="8 12" id="KW-0798">TonB box</keyword>
<dbReference type="InterPro" id="IPR036942">
    <property type="entry name" value="Beta-barrel_TonB_sf"/>
</dbReference>
<dbReference type="GO" id="GO:0009279">
    <property type="term" value="C:cell outer membrane"/>
    <property type="evidence" value="ECO:0007669"/>
    <property type="project" value="UniProtKB-SubCell"/>
</dbReference>
<sequence>MLPDASGPVKNTKQAFGLMKSVGNDPHEQGTSMTDRTTTVSLLLGISAIALGAAAPAAAQGTPEETVATTGGGLEEIIVTARRREEAMQDTPISVSALSSASLERSNVQALDDITRLMPNVAIQAQSGFLAGNTAFIRGIGSQEPLLSVDSPVGIYIDGVYIGRNNASNLELVDLERIEVLRGPQGTLFGRNTTGGAISMVTKKPASEFGVEQKVTVAQYDEYAARTRIDTGLLGETGLSATLSYMHRQRDGWLNNKYAKGSHTQGALNTDAVWAKVHGEWGAFQADYTFDWTDMRGVPGGFQTRFLSPLLRAYYGNTTGNSLLDEVQQDYNKNFSVRSKALQRVKIIGHALTVQYDVSDDITLKSITGRRTYKAALGTAYAPPGIFGNTTAGIQEVQIYSADAKDEDVKQFSQEFQLLGKLGDFSYVGGLYYFEEDSKYFNPTSYSFVVSPTLASNLSSSTIFDYQAKSYAAFGQASWKPQSLDEKLELTFGVRYTKDKKAVQQTASTVRNGKASFDDTSINAIISYKPVDDVMVYARYGTGYRSGGFNTRASATQSFVFEPEKAKTYEAGIKSEFLDRHVRLNAAVFHTDYKDLQVTQYLATAAGGGGFTNNASARFRGFEVELQAVPVDGLTLDGSVGYVDPKYNEIFFIVPAAPVPGHTPGAGEVAGGLGNYADISKFPYVPKWTVHLGGQYLSEDIGFGKLLLKLDYSYSSKRYFMTNVLNGLNFADAIADPGQHQFDARIGLVEVPVAGKSMDISLFVENLTNEHNISSGIDFGALGFAGNIYSPPRRIGVDAKISF</sequence>
<dbReference type="STRING" id="439228.SAMN06295920_102195"/>
<dbReference type="Proteomes" id="UP000189818">
    <property type="component" value="Unassembled WGS sequence"/>
</dbReference>
<protein>
    <submittedName>
        <fullName evidence="15">Iron complex outermembrane recepter protein</fullName>
    </submittedName>
</protein>
<dbReference type="Pfam" id="PF00593">
    <property type="entry name" value="TonB_dep_Rec_b-barrel"/>
    <property type="match status" value="1"/>
</dbReference>
<dbReference type="Gene3D" id="2.40.170.20">
    <property type="entry name" value="TonB-dependent receptor, beta-barrel domain"/>
    <property type="match status" value="1"/>
</dbReference>
<dbReference type="CDD" id="cd01347">
    <property type="entry name" value="ligand_gated_channel"/>
    <property type="match status" value="1"/>
</dbReference>
<evidence type="ECO:0000256" key="12">
    <source>
        <dbReference type="RuleBase" id="RU003357"/>
    </source>
</evidence>
<evidence type="ECO:0000259" key="14">
    <source>
        <dbReference type="Pfam" id="PF07715"/>
    </source>
</evidence>
<dbReference type="EMBL" id="FUYM01000002">
    <property type="protein sequence ID" value="SKB37901.1"/>
    <property type="molecule type" value="Genomic_DNA"/>
</dbReference>
<evidence type="ECO:0000256" key="1">
    <source>
        <dbReference type="ARBA" id="ARBA00004571"/>
    </source>
</evidence>
<dbReference type="PANTHER" id="PTHR32552">
    <property type="entry name" value="FERRICHROME IRON RECEPTOR-RELATED"/>
    <property type="match status" value="1"/>
</dbReference>
<keyword evidence="7" id="KW-0406">Ion transport</keyword>
<dbReference type="GO" id="GO:0006826">
    <property type="term" value="P:iron ion transport"/>
    <property type="evidence" value="ECO:0007669"/>
    <property type="project" value="UniProtKB-KW"/>
</dbReference>
<comment type="subcellular location">
    <subcellularLocation>
        <location evidence="1 11">Cell outer membrane</location>
        <topology evidence="1 11">Multi-pass membrane protein</topology>
    </subcellularLocation>
</comment>
<evidence type="ECO:0000256" key="8">
    <source>
        <dbReference type="ARBA" id="ARBA00023077"/>
    </source>
</evidence>